<feature type="compositionally biased region" description="Polar residues" evidence="1">
    <location>
        <begin position="122"/>
        <end position="134"/>
    </location>
</feature>
<reference evidence="2" key="1">
    <citation type="submission" date="2022-06" db="EMBL/GenBank/DDBJ databases">
        <authorList>
            <consortium name="SYNGENTA / RWTH Aachen University"/>
        </authorList>
    </citation>
    <scope>NUCLEOTIDE SEQUENCE</scope>
</reference>
<organism evidence="2 3">
    <name type="scientific">Phakopsora pachyrhizi</name>
    <name type="common">Asian soybean rust disease fungus</name>
    <dbReference type="NCBI Taxonomy" id="170000"/>
    <lineage>
        <taxon>Eukaryota</taxon>
        <taxon>Fungi</taxon>
        <taxon>Dikarya</taxon>
        <taxon>Basidiomycota</taxon>
        <taxon>Pucciniomycotina</taxon>
        <taxon>Pucciniomycetes</taxon>
        <taxon>Pucciniales</taxon>
        <taxon>Phakopsoraceae</taxon>
        <taxon>Phakopsora</taxon>
    </lineage>
</organism>
<name>A0AAV0B6U0_PHAPC</name>
<accession>A0AAV0B6U0</accession>
<protein>
    <submittedName>
        <fullName evidence="2">Uncharacterized protein</fullName>
    </submittedName>
</protein>
<sequence length="223" mass="25494">MVSPPVHGLSPLTCQYLFPPRKTAQKIQQTSFFTHFQGGYQKSDQIFELLGKFHLGSYFDPLRVLPGPTRPPKTRFRFRYPARPPQARFRSGRPGPTSKNPVPLQIPGPTSASPVPLRKTRSNLQKPGSASDTRPNLRKPGSAPEDLVQPPKTRFRFRYPARPPEDPVQPPKTRFRFRYPARPLHKRNKLKNTRETKSEKVTPPLPLPLPPGPWTCPRVRKIF</sequence>
<feature type="compositionally biased region" description="Basic residues" evidence="1">
    <location>
        <begin position="173"/>
        <end position="191"/>
    </location>
</feature>
<proteinExistence type="predicted"/>
<keyword evidence="3" id="KW-1185">Reference proteome</keyword>
<feature type="region of interest" description="Disordered" evidence="1">
    <location>
        <begin position="65"/>
        <end position="209"/>
    </location>
</feature>
<evidence type="ECO:0000313" key="3">
    <source>
        <dbReference type="Proteomes" id="UP001153365"/>
    </source>
</evidence>
<dbReference type="EMBL" id="CALTRL010003661">
    <property type="protein sequence ID" value="CAH7681645.1"/>
    <property type="molecule type" value="Genomic_DNA"/>
</dbReference>
<dbReference type="AlphaFoldDB" id="A0AAV0B6U0"/>
<dbReference type="Proteomes" id="UP001153365">
    <property type="component" value="Unassembled WGS sequence"/>
</dbReference>
<evidence type="ECO:0000256" key="1">
    <source>
        <dbReference type="SAM" id="MobiDB-lite"/>
    </source>
</evidence>
<comment type="caution">
    <text evidence="2">The sequence shown here is derived from an EMBL/GenBank/DDBJ whole genome shotgun (WGS) entry which is preliminary data.</text>
</comment>
<evidence type="ECO:0000313" key="2">
    <source>
        <dbReference type="EMBL" id="CAH7681645.1"/>
    </source>
</evidence>
<gene>
    <name evidence="2" type="ORF">PPACK8108_LOCUS14274</name>
</gene>